<dbReference type="EMBL" id="SPLM01000073">
    <property type="protein sequence ID" value="TMW62680.1"/>
    <property type="molecule type" value="Genomic_DNA"/>
</dbReference>
<dbReference type="AlphaFoldDB" id="A0A8K1CGA8"/>
<dbReference type="PROSITE" id="PS50003">
    <property type="entry name" value="PH_DOMAIN"/>
    <property type="match status" value="1"/>
</dbReference>
<dbReference type="InterPro" id="IPR011993">
    <property type="entry name" value="PH-like_dom_sf"/>
</dbReference>
<keyword evidence="3" id="KW-1185">Reference proteome</keyword>
<gene>
    <name evidence="2" type="ORF">Poli38472_005298</name>
</gene>
<evidence type="ECO:0000313" key="3">
    <source>
        <dbReference type="Proteomes" id="UP000794436"/>
    </source>
</evidence>
<name>A0A8K1CGA8_PYTOL</name>
<evidence type="ECO:0000259" key="1">
    <source>
        <dbReference type="PROSITE" id="PS50003"/>
    </source>
</evidence>
<proteinExistence type="predicted"/>
<dbReference type="InterPro" id="IPR001849">
    <property type="entry name" value="PH_domain"/>
</dbReference>
<accession>A0A8K1CGA8</accession>
<dbReference type="Gene3D" id="2.30.29.30">
    <property type="entry name" value="Pleckstrin-homology domain (PH domain)/Phosphotyrosine-binding domain (PTB)"/>
    <property type="match status" value="1"/>
</dbReference>
<protein>
    <recommendedName>
        <fullName evidence="1">PH domain-containing protein</fullName>
    </recommendedName>
</protein>
<dbReference type="SUPFAM" id="SSF50729">
    <property type="entry name" value="PH domain-like"/>
    <property type="match status" value="2"/>
</dbReference>
<dbReference type="Proteomes" id="UP000794436">
    <property type="component" value="Unassembled WGS sequence"/>
</dbReference>
<dbReference type="OrthoDB" id="77106at2759"/>
<dbReference type="SMART" id="SM00233">
    <property type="entry name" value="PH"/>
    <property type="match status" value="4"/>
</dbReference>
<evidence type="ECO:0000313" key="2">
    <source>
        <dbReference type="EMBL" id="TMW62680.1"/>
    </source>
</evidence>
<sequence length="779" mass="88066">MEDYIQGIVCGYLTVQNGTSNDAKRRRMFVVLSDTHMDYYAVDPRPEFKEKIASTYAFDHSTQVHPYVEINPRAPMNSFCLITDKMTEVFIAESPAECAKWSQHLEERLQALSEVVKGTLLMREEISVNKQLQRKWLRSKYKWRPQCVELGRSTLRFWKSTERRTKLMQQFTLTSESYASEEPIEVLKPVFMTGSATSVGSLTPMELKKLPSDERLRQQVRGDVVFPLVVCTGPAHLYLAAPSDEIREQWISSIRMRVIALKYRHNRRNSTSDASSGSSSRFHGFMEVQFLPGAPWKKCYVELENEMLKVKANERLLGAKFETRLLPTCLLTPSLVKANAFSVKNRGQEISLAPGTLQDSQHWSKAIKQVTSSIPLARYERGFLDDVKSLLANSVVYTMEVPDGANAGLVVEKHNKRIFVLSHDTPNKESEAGRIPDGSVLMGITQIGMVHDSFETIWHKLRQKKGFHHPMTLTFRAPMCKIGLVDAKRRKKDDWELRRCVLGNGKLRVEALTFEEGIEAVLSSLTGTFKVLADLPLRLCRVELLTPEETGAPNVMKIVSETTTLFLRIHHDDDLVAWFVLLHLESAIALGGSQYPLSVSTMKKAKASLPGSGGVYEDQRRRFRECMIAGKRLAETEDIVRDLAPRIYQRARHDALRSRSEVESTDPEEVVVGLVPNNAGDLSDKDIQDFFMQFDVIGCGKISSMALSSTLDAITRHVSRPAREATTEVVNSALSKLVPPSRQYVPINLDQTMDVMKQITDVQVISAIRKFTLHEIQCM</sequence>
<organism evidence="2 3">
    <name type="scientific">Pythium oligandrum</name>
    <name type="common">Mycoparasitic fungus</name>
    <dbReference type="NCBI Taxonomy" id="41045"/>
    <lineage>
        <taxon>Eukaryota</taxon>
        <taxon>Sar</taxon>
        <taxon>Stramenopiles</taxon>
        <taxon>Oomycota</taxon>
        <taxon>Peronosporomycetes</taxon>
        <taxon>Pythiales</taxon>
        <taxon>Pythiaceae</taxon>
        <taxon>Pythium</taxon>
    </lineage>
</organism>
<feature type="domain" description="PH" evidence="1">
    <location>
        <begin position="113"/>
        <end position="259"/>
    </location>
</feature>
<reference evidence="2" key="1">
    <citation type="submission" date="2019-03" db="EMBL/GenBank/DDBJ databases">
        <title>Long read genome sequence of the mycoparasitic Pythium oligandrum ATCC 38472 isolated from sugarbeet rhizosphere.</title>
        <authorList>
            <person name="Gaulin E."/>
        </authorList>
    </citation>
    <scope>NUCLEOTIDE SEQUENCE</scope>
    <source>
        <strain evidence="2">ATCC 38472_TT</strain>
    </source>
</reference>
<comment type="caution">
    <text evidence="2">The sequence shown here is derived from an EMBL/GenBank/DDBJ whole genome shotgun (WGS) entry which is preliminary data.</text>
</comment>